<keyword evidence="5" id="KW-1185">Reference proteome</keyword>
<dbReference type="AlphaFoldDB" id="A0AAD8TN80"/>
<evidence type="ECO:0000256" key="1">
    <source>
        <dbReference type="SAM" id="MobiDB-lite"/>
    </source>
</evidence>
<dbReference type="Pfam" id="PF00646">
    <property type="entry name" value="F-box"/>
    <property type="match status" value="1"/>
</dbReference>
<feature type="domain" description="F-box" evidence="2">
    <location>
        <begin position="40"/>
        <end position="75"/>
    </location>
</feature>
<dbReference type="SUPFAM" id="SSF52047">
    <property type="entry name" value="RNI-like"/>
    <property type="match status" value="1"/>
</dbReference>
<dbReference type="InterPro" id="IPR055357">
    <property type="entry name" value="LRR_At1g61320_AtMIF1"/>
</dbReference>
<evidence type="ECO:0000313" key="4">
    <source>
        <dbReference type="EMBL" id="KAK1684822.1"/>
    </source>
</evidence>
<name>A0AAD8TN80_LOLMU</name>
<protein>
    <recommendedName>
        <fullName evidence="6">F-box domain-containing protein</fullName>
    </recommendedName>
</protein>
<dbReference type="PANTHER" id="PTHR34145">
    <property type="entry name" value="OS02G0105600 PROTEIN"/>
    <property type="match status" value="1"/>
</dbReference>
<organism evidence="4 5">
    <name type="scientific">Lolium multiflorum</name>
    <name type="common">Italian ryegrass</name>
    <name type="synonym">Lolium perenne subsp. multiflorum</name>
    <dbReference type="NCBI Taxonomy" id="4521"/>
    <lineage>
        <taxon>Eukaryota</taxon>
        <taxon>Viridiplantae</taxon>
        <taxon>Streptophyta</taxon>
        <taxon>Embryophyta</taxon>
        <taxon>Tracheophyta</taxon>
        <taxon>Spermatophyta</taxon>
        <taxon>Magnoliopsida</taxon>
        <taxon>Liliopsida</taxon>
        <taxon>Poales</taxon>
        <taxon>Poaceae</taxon>
        <taxon>BOP clade</taxon>
        <taxon>Pooideae</taxon>
        <taxon>Poodae</taxon>
        <taxon>Poeae</taxon>
        <taxon>Poeae Chloroplast Group 2 (Poeae type)</taxon>
        <taxon>Loliodinae</taxon>
        <taxon>Loliinae</taxon>
        <taxon>Lolium</taxon>
    </lineage>
</organism>
<dbReference type="EMBL" id="JAUUTY010000002">
    <property type="protein sequence ID" value="KAK1684822.1"/>
    <property type="molecule type" value="Genomic_DNA"/>
</dbReference>
<dbReference type="Pfam" id="PF23622">
    <property type="entry name" value="LRR_At1g61320_AtMIF1"/>
    <property type="match status" value="1"/>
</dbReference>
<dbReference type="Proteomes" id="UP001231189">
    <property type="component" value="Unassembled WGS sequence"/>
</dbReference>
<feature type="region of interest" description="Disordered" evidence="1">
    <location>
        <begin position="1"/>
        <end position="27"/>
    </location>
</feature>
<gene>
    <name evidence="4" type="ORF">QYE76_045670</name>
</gene>
<dbReference type="SUPFAM" id="SSF81383">
    <property type="entry name" value="F-box domain"/>
    <property type="match status" value="1"/>
</dbReference>
<comment type="caution">
    <text evidence="4">The sequence shown here is derived from an EMBL/GenBank/DDBJ whole genome shotgun (WGS) entry which is preliminary data.</text>
</comment>
<reference evidence="4" key="1">
    <citation type="submission" date="2023-07" db="EMBL/GenBank/DDBJ databases">
        <title>A chromosome-level genome assembly of Lolium multiflorum.</title>
        <authorList>
            <person name="Chen Y."/>
            <person name="Copetti D."/>
            <person name="Kolliker R."/>
            <person name="Studer B."/>
        </authorList>
    </citation>
    <scope>NUCLEOTIDE SEQUENCE</scope>
    <source>
        <strain evidence="4">02402/16</strain>
        <tissue evidence="4">Leaf</tissue>
    </source>
</reference>
<sequence>MALRSDGDATTKRLRLPADDEPNQHNAAPAAAAAAAPDHLSALPEVLQLRILSFLPLKSAIVTSSLSSSWRHRWKGRWQDDGNPSWLYHHLRPYSSPSSKKLLDSLELRRSQGPGRLDRYSLVVDTPAMTARRFSRYLESAAGCGVEDLRVELRSPPSPATLRFPFSAAAASPALACLTLHGIEVSGLNSRAARPCSALEVIRLHSVRINDGGLARMLALCPRLRVLSLHSCDDLRRITVTAALGMRLNLRSVTIAGCSRVIEVDVAAVSSLRSFHYSGGFLSSFYLPGGTCLADLYIRFGVQRSGNVLICKKVFSEWFESHVCSKLTTLTICSNVLFVVSSLPIAILHAESVKMDDFFKNMTELQLLMLEMRAPDLANIYMFLKNSQCCNLERLFVQLPSIPSELLVDPFDYVWVEPPENGLENLKVVKIVNFNWNHIELQLVCFLLRKATSLHKMILVTPTLVPSNAPGIQKADLLFLAEAGASGKVILRESDDAVAQPFHSDVFADF</sequence>
<dbReference type="InterPro" id="IPR032675">
    <property type="entry name" value="LRR_dom_sf"/>
</dbReference>
<feature type="compositionally biased region" description="Basic and acidic residues" evidence="1">
    <location>
        <begin position="1"/>
        <end position="11"/>
    </location>
</feature>
<dbReference type="Gene3D" id="1.20.1280.50">
    <property type="match status" value="1"/>
</dbReference>
<dbReference type="InterPro" id="IPR001810">
    <property type="entry name" value="F-box_dom"/>
</dbReference>
<evidence type="ECO:0000313" key="5">
    <source>
        <dbReference type="Proteomes" id="UP001231189"/>
    </source>
</evidence>
<dbReference type="InterPro" id="IPR053772">
    <property type="entry name" value="At1g61320/At1g61330-like"/>
</dbReference>
<dbReference type="Gene3D" id="3.80.10.10">
    <property type="entry name" value="Ribonuclease Inhibitor"/>
    <property type="match status" value="1"/>
</dbReference>
<accession>A0AAD8TN80</accession>
<evidence type="ECO:0008006" key="6">
    <source>
        <dbReference type="Google" id="ProtNLM"/>
    </source>
</evidence>
<evidence type="ECO:0000259" key="2">
    <source>
        <dbReference type="Pfam" id="PF00646"/>
    </source>
</evidence>
<proteinExistence type="predicted"/>
<dbReference type="InterPro" id="IPR036047">
    <property type="entry name" value="F-box-like_dom_sf"/>
</dbReference>
<dbReference type="PANTHER" id="PTHR34145:SF65">
    <property type="entry name" value="FBD DOMAIN-CONTAINING PROTEIN"/>
    <property type="match status" value="1"/>
</dbReference>
<evidence type="ECO:0000259" key="3">
    <source>
        <dbReference type="Pfam" id="PF23622"/>
    </source>
</evidence>
<feature type="domain" description="At1g61320/AtMIF1 LRR" evidence="3">
    <location>
        <begin position="128"/>
        <end position="461"/>
    </location>
</feature>